<dbReference type="RefSeq" id="WP_135478754.1">
    <property type="nucleotide sequence ID" value="NZ_SIJK02000023.1"/>
</dbReference>
<name>A0ABS4DBA6_9CHLR</name>
<keyword evidence="1" id="KW-0812">Transmembrane</keyword>
<keyword evidence="1" id="KW-1133">Transmembrane helix</keyword>
<evidence type="ECO:0000313" key="2">
    <source>
        <dbReference type="EMBL" id="MBP1466731.1"/>
    </source>
</evidence>
<evidence type="ECO:0000256" key="1">
    <source>
        <dbReference type="SAM" id="Phobius"/>
    </source>
</evidence>
<feature type="transmembrane region" description="Helical" evidence="1">
    <location>
        <begin position="56"/>
        <end position="75"/>
    </location>
</feature>
<keyword evidence="3" id="KW-1185">Reference proteome</keyword>
<protein>
    <submittedName>
        <fullName evidence="2">Uncharacterized protein</fullName>
    </submittedName>
</protein>
<dbReference type="Proteomes" id="UP001193081">
    <property type="component" value="Unassembled WGS sequence"/>
</dbReference>
<comment type="caution">
    <text evidence="2">The sequence shown here is derived from an EMBL/GenBank/DDBJ whole genome shotgun (WGS) entry which is preliminary data.</text>
</comment>
<dbReference type="EMBL" id="SIJK02000023">
    <property type="protein sequence ID" value="MBP1466731.1"/>
    <property type="molecule type" value="Genomic_DNA"/>
</dbReference>
<keyword evidence="1" id="KW-0472">Membrane</keyword>
<reference evidence="2 3" key="1">
    <citation type="submission" date="2021-03" db="EMBL/GenBank/DDBJ databases">
        <authorList>
            <person name="Grouzdev D.S."/>
        </authorList>
    </citation>
    <scope>NUCLEOTIDE SEQUENCE [LARGE SCALE GENOMIC DNA]</scope>
    <source>
        <strain evidence="2 3">M50-1</strain>
    </source>
</reference>
<accession>A0ABS4DBA6</accession>
<gene>
    <name evidence="2" type="ORF">EYB53_013525</name>
</gene>
<evidence type="ECO:0000313" key="3">
    <source>
        <dbReference type="Proteomes" id="UP001193081"/>
    </source>
</evidence>
<feature type="transmembrane region" description="Helical" evidence="1">
    <location>
        <begin position="15"/>
        <end position="36"/>
    </location>
</feature>
<proteinExistence type="predicted"/>
<sequence>MGEINTIFTSLQTNLLTLVIPIGVVGFVLWGLALLLTPIIPDWGQTMRGYFQRAMLTIAFLGFALTFVTALYGLGGG</sequence>
<organism evidence="2 3">
    <name type="scientific">Candidatus Chloroploca mongolica</name>
    <dbReference type="NCBI Taxonomy" id="2528176"/>
    <lineage>
        <taxon>Bacteria</taxon>
        <taxon>Bacillati</taxon>
        <taxon>Chloroflexota</taxon>
        <taxon>Chloroflexia</taxon>
        <taxon>Chloroflexales</taxon>
        <taxon>Chloroflexineae</taxon>
        <taxon>Oscillochloridaceae</taxon>
        <taxon>Candidatus Chloroploca</taxon>
    </lineage>
</organism>